<sequence length="356" mass="40060">MKKFKRYFILTLAFIMVLATISLAGCKSSVKKPVTSKKSLNVVGFYVDSPGYDNSYNSLVKYAKYMDTLSPLWLTVQGDGTVKDSTNPQALSFAKKNGLKVIPLVNVADSKDSVLTDSKIKTETMNELISLLRKHGFDGYNIDFEFIPHGTKNYVQDKDYLTAFMGTFRMMMKKEGKILDMSVIPHYQVSPEISGIYDYHKLAPLVDHVTLMTYDRHNASSPPGPVSPEQWVENNVKDALSEGFKPSQICLGVATYGYDWPANKSGGFSAPTKAILQSAQQKGVNIQWSDTYQEPYYTYYDSTYGVTRQVWFENSTTMGEKIDVAKKYGIHGICIWRIGFETPSFWQVIAKKIGSK</sequence>
<feature type="signal peptide" evidence="1">
    <location>
        <begin position="1"/>
        <end position="24"/>
    </location>
</feature>
<dbReference type="PROSITE" id="PS51910">
    <property type="entry name" value="GH18_2"/>
    <property type="match status" value="1"/>
</dbReference>
<dbReference type="Gene3D" id="3.20.20.80">
    <property type="entry name" value="Glycosidases"/>
    <property type="match status" value="1"/>
</dbReference>
<name>A0ABS4NH45_9THEO</name>
<gene>
    <name evidence="3" type="ORF">J2Z80_002549</name>
</gene>
<dbReference type="SMART" id="SM00636">
    <property type="entry name" value="Glyco_18"/>
    <property type="match status" value="1"/>
</dbReference>
<accession>A0ABS4NH45</accession>
<dbReference type="InterPro" id="IPR029070">
    <property type="entry name" value="Chitinase_insertion_sf"/>
</dbReference>
<feature type="domain" description="GH18" evidence="2">
    <location>
        <begin position="40"/>
        <end position="356"/>
    </location>
</feature>
<evidence type="ECO:0000313" key="3">
    <source>
        <dbReference type="EMBL" id="MBP2073003.1"/>
    </source>
</evidence>
<dbReference type="PROSITE" id="PS51257">
    <property type="entry name" value="PROKAR_LIPOPROTEIN"/>
    <property type="match status" value="1"/>
</dbReference>
<dbReference type="PANTHER" id="PTHR46066">
    <property type="entry name" value="CHITINASE DOMAIN-CONTAINING PROTEIN 1 FAMILY MEMBER"/>
    <property type="match status" value="1"/>
</dbReference>
<dbReference type="Gene3D" id="3.10.50.10">
    <property type="match status" value="1"/>
</dbReference>
<dbReference type="PANTHER" id="PTHR46066:SF2">
    <property type="entry name" value="CHITINASE DOMAIN-CONTAINING PROTEIN 1"/>
    <property type="match status" value="1"/>
</dbReference>
<feature type="chain" id="PRO_5046621615" evidence="1">
    <location>
        <begin position="25"/>
        <end position="356"/>
    </location>
</feature>
<evidence type="ECO:0000313" key="4">
    <source>
        <dbReference type="Proteomes" id="UP001166402"/>
    </source>
</evidence>
<proteinExistence type="predicted"/>
<reference evidence="3" key="1">
    <citation type="submission" date="2021-03" db="EMBL/GenBank/DDBJ databases">
        <title>Genomic Encyclopedia of Type Strains, Phase IV (KMG-IV): sequencing the most valuable type-strain genomes for metagenomic binning, comparative biology and taxonomic classification.</title>
        <authorList>
            <person name="Goeker M."/>
        </authorList>
    </citation>
    <scope>NUCLEOTIDE SEQUENCE</scope>
    <source>
        <strain evidence="3">DSM 101588</strain>
    </source>
</reference>
<dbReference type="RefSeq" id="WP_209454676.1">
    <property type="nucleotide sequence ID" value="NZ_JAGGLT010000032.1"/>
</dbReference>
<organism evidence="3 4">
    <name type="scientific">Thermoanaerobacterium butyriciformans</name>
    <dbReference type="NCBI Taxonomy" id="1702242"/>
    <lineage>
        <taxon>Bacteria</taxon>
        <taxon>Bacillati</taxon>
        <taxon>Bacillota</taxon>
        <taxon>Clostridia</taxon>
        <taxon>Thermoanaerobacterales</taxon>
        <taxon>Thermoanaerobacteraceae</taxon>
        <taxon>Thermoanaerobacterium</taxon>
    </lineage>
</organism>
<dbReference type="InterPro" id="IPR017853">
    <property type="entry name" value="GH"/>
</dbReference>
<dbReference type="Pfam" id="PF00704">
    <property type="entry name" value="Glyco_hydro_18"/>
    <property type="match status" value="1"/>
</dbReference>
<protein>
    <submittedName>
        <fullName evidence="3">Spore germination protein YaaH</fullName>
    </submittedName>
</protein>
<evidence type="ECO:0000256" key="1">
    <source>
        <dbReference type="SAM" id="SignalP"/>
    </source>
</evidence>
<dbReference type="InterPro" id="IPR011583">
    <property type="entry name" value="Chitinase_II/V-like_cat"/>
</dbReference>
<dbReference type="InterPro" id="IPR001223">
    <property type="entry name" value="Glyco_hydro18_cat"/>
</dbReference>
<keyword evidence="1" id="KW-0732">Signal</keyword>
<dbReference type="Proteomes" id="UP001166402">
    <property type="component" value="Unassembled WGS sequence"/>
</dbReference>
<dbReference type="EMBL" id="JAGGLT010000032">
    <property type="protein sequence ID" value="MBP2073003.1"/>
    <property type="molecule type" value="Genomic_DNA"/>
</dbReference>
<dbReference type="SUPFAM" id="SSF51445">
    <property type="entry name" value="(Trans)glycosidases"/>
    <property type="match status" value="1"/>
</dbReference>
<comment type="caution">
    <text evidence="3">The sequence shown here is derived from an EMBL/GenBank/DDBJ whole genome shotgun (WGS) entry which is preliminary data.</text>
</comment>
<evidence type="ECO:0000259" key="2">
    <source>
        <dbReference type="PROSITE" id="PS51910"/>
    </source>
</evidence>
<keyword evidence="4" id="KW-1185">Reference proteome</keyword>